<organism evidence="1 2">
    <name type="scientific">Streptomyces vulcanius</name>
    <dbReference type="NCBI Taxonomy" id="1441876"/>
    <lineage>
        <taxon>Bacteria</taxon>
        <taxon>Bacillati</taxon>
        <taxon>Actinomycetota</taxon>
        <taxon>Actinomycetes</taxon>
        <taxon>Kitasatosporales</taxon>
        <taxon>Streptomycetaceae</taxon>
        <taxon>Streptomyces</taxon>
    </lineage>
</organism>
<name>A0ABV9AHP2_9ACTN</name>
<keyword evidence="2" id="KW-1185">Reference proteome</keyword>
<comment type="caution">
    <text evidence="1">The sequence shown here is derived from an EMBL/GenBank/DDBJ whole genome shotgun (WGS) entry which is preliminary data.</text>
</comment>
<evidence type="ECO:0000313" key="1">
    <source>
        <dbReference type="EMBL" id="MFC4498585.1"/>
    </source>
</evidence>
<protein>
    <submittedName>
        <fullName evidence="1">Uncharacterized protein</fullName>
    </submittedName>
</protein>
<dbReference type="RefSeq" id="WP_381168012.1">
    <property type="nucleotide sequence ID" value="NZ_JBHSFK010000002.1"/>
</dbReference>
<dbReference type="Proteomes" id="UP001595839">
    <property type="component" value="Unassembled WGS sequence"/>
</dbReference>
<proteinExistence type="predicted"/>
<dbReference type="EMBL" id="JBHSFK010000002">
    <property type="protein sequence ID" value="MFC4498585.1"/>
    <property type="molecule type" value="Genomic_DNA"/>
</dbReference>
<gene>
    <name evidence="1" type="ORF">ACFPIH_03435</name>
</gene>
<reference evidence="2" key="1">
    <citation type="journal article" date="2019" name="Int. J. Syst. Evol. Microbiol.">
        <title>The Global Catalogue of Microorganisms (GCM) 10K type strain sequencing project: providing services to taxonomists for standard genome sequencing and annotation.</title>
        <authorList>
            <consortium name="The Broad Institute Genomics Platform"/>
            <consortium name="The Broad Institute Genome Sequencing Center for Infectious Disease"/>
            <person name="Wu L."/>
            <person name="Ma J."/>
        </authorList>
    </citation>
    <scope>NUCLEOTIDE SEQUENCE [LARGE SCALE GENOMIC DNA]</scope>
    <source>
        <strain evidence="2">CGMCC 4.7177</strain>
    </source>
</reference>
<evidence type="ECO:0000313" key="2">
    <source>
        <dbReference type="Proteomes" id="UP001595839"/>
    </source>
</evidence>
<accession>A0ABV9AHP2</accession>
<sequence length="90" mass="9708">MSTKHATRFVRSDTELVRFHLDRHEDITGISGEGTVASGVIFPDGTVAMRWNTGTKSTAIYDSIDDVVAIHGHNGATVVTLIDIRETAAP</sequence>